<feature type="compositionally biased region" description="Polar residues" evidence="3">
    <location>
        <begin position="37"/>
        <end position="47"/>
    </location>
</feature>
<dbReference type="Gene3D" id="2.130.10.30">
    <property type="entry name" value="Regulator of chromosome condensation 1/beta-lactamase-inhibitor protein II"/>
    <property type="match status" value="1"/>
</dbReference>
<dbReference type="EMBL" id="JACEEZ010022251">
    <property type="protein sequence ID" value="KAG0712630.1"/>
    <property type="molecule type" value="Genomic_DNA"/>
</dbReference>
<feature type="repeat" description="RCC1" evidence="2">
    <location>
        <begin position="120"/>
        <end position="171"/>
    </location>
</feature>
<comment type="caution">
    <text evidence="5">The sequence shown here is derived from an EMBL/GenBank/DDBJ whole genome shotgun (WGS) entry which is preliminary data.</text>
</comment>
<dbReference type="GO" id="GO:0031267">
    <property type="term" value="F:small GTPase binding"/>
    <property type="evidence" value="ECO:0007669"/>
    <property type="project" value="TreeGrafter"/>
</dbReference>
<dbReference type="PRINTS" id="PR00633">
    <property type="entry name" value="RCCNDNSATION"/>
</dbReference>
<keyword evidence="1" id="KW-0677">Repeat</keyword>
<dbReference type="InterPro" id="IPR009091">
    <property type="entry name" value="RCC1/BLIP-II"/>
</dbReference>
<evidence type="ECO:0000256" key="2">
    <source>
        <dbReference type="PROSITE-ProRule" id="PRU00235"/>
    </source>
</evidence>
<dbReference type="InterPro" id="IPR028641">
    <property type="entry name" value="RCC2"/>
</dbReference>
<feature type="region of interest" description="Disordered" evidence="3">
    <location>
        <begin position="407"/>
        <end position="450"/>
    </location>
</feature>
<proteinExistence type="predicted"/>
<reference evidence="5" key="1">
    <citation type="submission" date="2020-07" db="EMBL/GenBank/DDBJ databases">
        <title>The High-quality genome of the commercially important snow crab, Chionoecetes opilio.</title>
        <authorList>
            <person name="Jeong J.-H."/>
            <person name="Ryu S."/>
        </authorList>
    </citation>
    <scope>NUCLEOTIDE SEQUENCE</scope>
    <source>
        <strain evidence="5">MADBK_172401_WGS</strain>
        <tissue evidence="5">Digestive gland</tissue>
    </source>
</reference>
<protein>
    <submittedName>
        <fullName evidence="5">Protein RCC2</fullName>
    </submittedName>
</protein>
<dbReference type="AlphaFoldDB" id="A0A8J4XS49"/>
<dbReference type="Proteomes" id="UP000770661">
    <property type="component" value="Unassembled WGS sequence"/>
</dbReference>
<keyword evidence="6" id="KW-1185">Reference proteome</keyword>
<name>A0A8J4XS49_CHIOP</name>
<evidence type="ECO:0000256" key="3">
    <source>
        <dbReference type="SAM" id="MobiDB-lite"/>
    </source>
</evidence>
<feature type="domain" description="RCC1-like" evidence="4">
    <location>
        <begin position="88"/>
        <end position="428"/>
    </location>
</feature>
<dbReference type="InterPro" id="IPR058923">
    <property type="entry name" value="RCC1-like_dom"/>
</dbReference>
<dbReference type="PANTHER" id="PTHR46207:SF1">
    <property type="entry name" value="PROTEIN RCC2"/>
    <property type="match status" value="1"/>
</dbReference>
<evidence type="ECO:0000313" key="5">
    <source>
        <dbReference type="EMBL" id="KAG0712630.1"/>
    </source>
</evidence>
<evidence type="ECO:0000313" key="6">
    <source>
        <dbReference type="Proteomes" id="UP000770661"/>
    </source>
</evidence>
<dbReference type="OrthoDB" id="297375at2759"/>
<gene>
    <name evidence="5" type="primary">rcc2_0</name>
    <name evidence="5" type="ORF">GWK47_018052</name>
</gene>
<dbReference type="PROSITE" id="PS00626">
    <property type="entry name" value="RCC1_2"/>
    <property type="match status" value="1"/>
</dbReference>
<accession>A0A8J4XS49</accession>
<evidence type="ECO:0000256" key="1">
    <source>
        <dbReference type="ARBA" id="ARBA00022737"/>
    </source>
</evidence>
<dbReference type="InterPro" id="IPR000408">
    <property type="entry name" value="Reg_chr_condens"/>
</dbReference>
<dbReference type="PANTHER" id="PTHR46207">
    <property type="entry name" value="PROTEIN RCC2"/>
    <property type="match status" value="1"/>
</dbReference>
<evidence type="ECO:0000259" key="4">
    <source>
        <dbReference type="Pfam" id="PF25390"/>
    </source>
</evidence>
<dbReference type="Pfam" id="PF25390">
    <property type="entry name" value="WD40_RLD"/>
    <property type="match status" value="1"/>
</dbReference>
<dbReference type="GO" id="GO:0016020">
    <property type="term" value="C:membrane"/>
    <property type="evidence" value="ECO:0007669"/>
    <property type="project" value="TreeGrafter"/>
</dbReference>
<sequence>MTPEKRPAEDEEEQEAKKLKEDSTSSVSEAAQDDTSQDSVGSDSTSNDPDKKRLSLPENRGTVVYTGCTQWEYIGRRNLKGIPAMLHHVPRRIAAFRGIRVAYVVSHCSAAHTIFISEEGKVFSLGRNEKGQLGIGDTEVRAGVVPMDTMSEFKVVGAAVGRNHTLLLTDRGSVFACGDNKSGQCGVGNTTAVLHTPSRINFKEGKIVKVACGAEFSMIIDSKGYLYSFGLPEYGQLGHNTDGKFFVTSNKLSYQYERAPRRVPIFVERSKDGHPTPVTDVQIVDVACGNNHTVAVDAKKRPYSWGFGGYGRLGHAEPKDEQIPRYIKYFDGHNRGVEQVYCGSTFTIACSKLGVFLWGQTKRTGEANMYPKPLQDLFGWGVRAVGCSTTSIVVAADDSVIAWGPSPTYGELEGTGEADDSVLPGGVDASHRQQGGQVTGGDVQGRELRA</sequence>
<feature type="repeat" description="RCC1" evidence="2">
    <location>
        <begin position="300"/>
        <end position="353"/>
    </location>
</feature>
<feature type="region of interest" description="Disordered" evidence="3">
    <location>
        <begin position="1"/>
        <end position="58"/>
    </location>
</feature>
<dbReference type="SUPFAM" id="SSF50985">
    <property type="entry name" value="RCC1/BLIP-II"/>
    <property type="match status" value="1"/>
</dbReference>
<dbReference type="PROSITE" id="PS50012">
    <property type="entry name" value="RCC1_3"/>
    <property type="match status" value="4"/>
</dbReference>
<feature type="repeat" description="RCC1" evidence="2">
    <location>
        <begin position="224"/>
        <end position="299"/>
    </location>
</feature>
<feature type="repeat" description="RCC1" evidence="2">
    <location>
        <begin position="172"/>
        <end position="223"/>
    </location>
</feature>
<organism evidence="5 6">
    <name type="scientific">Chionoecetes opilio</name>
    <name type="common">Atlantic snow crab</name>
    <name type="synonym">Cancer opilio</name>
    <dbReference type="NCBI Taxonomy" id="41210"/>
    <lineage>
        <taxon>Eukaryota</taxon>
        <taxon>Metazoa</taxon>
        <taxon>Ecdysozoa</taxon>
        <taxon>Arthropoda</taxon>
        <taxon>Crustacea</taxon>
        <taxon>Multicrustacea</taxon>
        <taxon>Malacostraca</taxon>
        <taxon>Eumalacostraca</taxon>
        <taxon>Eucarida</taxon>
        <taxon>Decapoda</taxon>
        <taxon>Pleocyemata</taxon>
        <taxon>Brachyura</taxon>
        <taxon>Eubrachyura</taxon>
        <taxon>Majoidea</taxon>
        <taxon>Majidae</taxon>
        <taxon>Chionoecetes</taxon>
    </lineage>
</organism>